<organism evidence="8 9">
    <name type="scientific">Caenorhabditis nigoni</name>
    <dbReference type="NCBI Taxonomy" id="1611254"/>
    <lineage>
        <taxon>Eukaryota</taxon>
        <taxon>Metazoa</taxon>
        <taxon>Ecdysozoa</taxon>
        <taxon>Nematoda</taxon>
        <taxon>Chromadorea</taxon>
        <taxon>Rhabditida</taxon>
        <taxon>Rhabditina</taxon>
        <taxon>Rhabditomorpha</taxon>
        <taxon>Rhabditoidea</taxon>
        <taxon>Rhabditidae</taxon>
        <taxon>Peloderinae</taxon>
        <taxon>Caenorhabditis</taxon>
    </lineage>
</organism>
<evidence type="ECO:0000313" key="8">
    <source>
        <dbReference type="EMBL" id="PIC19309.1"/>
    </source>
</evidence>
<feature type="region of interest" description="Disordered" evidence="6">
    <location>
        <begin position="1"/>
        <end position="180"/>
    </location>
</feature>
<evidence type="ECO:0000256" key="5">
    <source>
        <dbReference type="ARBA" id="ARBA00023163"/>
    </source>
</evidence>
<evidence type="ECO:0000256" key="1">
    <source>
        <dbReference type="ARBA" id="ARBA00022723"/>
    </source>
</evidence>
<keyword evidence="5" id="KW-0804">Transcription</keyword>
<comment type="caution">
    <text evidence="8">The sequence shown here is derived from an EMBL/GenBank/DDBJ whole genome shotgun (WGS) entry which is preliminary data.</text>
</comment>
<feature type="compositionally biased region" description="Acidic residues" evidence="6">
    <location>
        <begin position="133"/>
        <end position="149"/>
    </location>
</feature>
<dbReference type="SMART" id="SM00558">
    <property type="entry name" value="JmjC"/>
    <property type="match status" value="1"/>
</dbReference>
<feature type="region of interest" description="Disordered" evidence="6">
    <location>
        <begin position="603"/>
        <end position="630"/>
    </location>
</feature>
<gene>
    <name evidence="8" type="primary">Cnig_chr_X.g24904</name>
    <name evidence="8" type="ORF">B9Z55_024904</name>
</gene>
<feature type="compositionally biased region" description="Acidic residues" evidence="6">
    <location>
        <begin position="17"/>
        <end position="30"/>
    </location>
</feature>
<evidence type="ECO:0000256" key="3">
    <source>
        <dbReference type="ARBA" id="ARBA00023004"/>
    </source>
</evidence>
<dbReference type="STRING" id="1611254.A0A2G5SWM2"/>
<keyword evidence="4" id="KW-0805">Transcription regulation</keyword>
<dbReference type="Pfam" id="PF13621">
    <property type="entry name" value="Cupin_8"/>
    <property type="match status" value="1"/>
</dbReference>
<evidence type="ECO:0000313" key="9">
    <source>
        <dbReference type="Proteomes" id="UP000230233"/>
    </source>
</evidence>
<evidence type="ECO:0000256" key="6">
    <source>
        <dbReference type="SAM" id="MobiDB-lite"/>
    </source>
</evidence>
<feature type="compositionally biased region" description="Acidic residues" evidence="6">
    <location>
        <begin position="110"/>
        <end position="125"/>
    </location>
</feature>
<dbReference type="SUPFAM" id="SSF51197">
    <property type="entry name" value="Clavaminate synthase-like"/>
    <property type="match status" value="1"/>
</dbReference>
<dbReference type="GO" id="GO:0016491">
    <property type="term" value="F:oxidoreductase activity"/>
    <property type="evidence" value="ECO:0007669"/>
    <property type="project" value="UniProtKB-KW"/>
</dbReference>
<dbReference type="PROSITE" id="PS51184">
    <property type="entry name" value="JMJC"/>
    <property type="match status" value="1"/>
</dbReference>
<evidence type="ECO:0000259" key="7">
    <source>
        <dbReference type="PROSITE" id="PS51184"/>
    </source>
</evidence>
<feature type="compositionally biased region" description="Acidic residues" evidence="6">
    <location>
        <begin position="52"/>
        <end position="80"/>
    </location>
</feature>
<keyword evidence="9" id="KW-1185">Reference proteome</keyword>
<evidence type="ECO:0000256" key="2">
    <source>
        <dbReference type="ARBA" id="ARBA00023002"/>
    </source>
</evidence>
<dbReference type="AlphaFoldDB" id="A0A2G5SWM2"/>
<proteinExistence type="predicted"/>
<dbReference type="Gene3D" id="2.60.120.650">
    <property type="entry name" value="Cupin"/>
    <property type="match status" value="1"/>
</dbReference>
<dbReference type="GO" id="GO:0046872">
    <property type="term" value="F:metal ion binding"/>
    <property type="evidence" value="ECO:0007669"/>
    <property type="project" value="UniProtKB-KW"/>
</dbReference>
<keyword evidence="2" id="KW-0560">Oxidoreductase</keyword>
<feature type="compositionally biased region" description="Basic residues" evidence="6">
    <location>
        <begin position="155"/>
        <end position="167"/>
    </location>
</feature>
<dbReference type="InterPro" id="IPR050690">
    <property type="entry name" value="JHDM1_Histone_Demethylase"/>
</dbReference>
<evidence type="ECO:0000256" key="4">
    <source>
        <dbReference type="ARBA" id="ARBA00023015"/>
    </source>
</evidence>
<dbReference type="InterPro" id="IPR003347">
    <property type="entry name" value="JmjC_dom"/>
</dbReference>
<sequence>MNNLEDFANGPPVQEPADPELLDQLEEEPDAQPMIPAASAAVPVLNGGQQSDDSDSEFDVLDEGPIEDVAEDNGMEDAVNENERANAPGDDGIHHAPEDDGIHNAPEENQMNEEPENNEMDDEPQNDNAPENNEIDDEPQNDPEAIENVEEPRVQQKKTGRARKSVRKGNNMWLTTRGNKNRSKNNCLQFSLKPAEVAEKKVFLKKMQELMLHRTANGDMMYKPGCKEFLEIFAQHEHLLRNNKFKIKVWNDSKEYNKKLGNFNVPHLFKTSKDLRLRAPDINFQNVVTFLWESDDVLVINSMTRETTKMSMKSFLDTFNEERGDQALNMLSLEVSKLETINKELEEVEYVRNVSMVSILERALAARKDKLMRHRNDANSARELPLVKKMMKEMPRYTKFVLVSMEKSFTDTHVDMSASSVFYHVDEGRKVFYVAPPTEANLKMYKDVELGKKDVWLLEEFWDQWQRIEIKKGQTAMLPSGWLHFVWTPEDSIVFGGNFLREEDLERHIEFTELEIQCQDHGTAGLDSEFLFRKFYPLLFAYIQYVVLPDIEEFPLVPNDERLTALQVFAKLEGKPDEDWMSTSEQNRIVELLRSEMAKVAIEDNEPSTSQGRLSLASISEPKNKKTRNH</sequence>
<protein>
    <recommendedName>
        <fullName evidence="7">JmjC domain-containing protein</fullName>
    </recommendedName>
</protein>
<dbReference type="Proteomes" id="UP000230233">
    <property type="component" value="Chromosome X"/>
</dbReference>
<feature type="domain" description="JmjC" evidence="7">
    <location>
        <begin position="373"/>
        <end position="516"/>
    </location>
</feature>
<dbReference type="OrthoDB" id="5874626at2759"/>
<feature type="compositionally biased region" description="Basic and acidic residues" evidence="6">
    <location>
        <begin position="91"/>
        <end position="106"/>
    </location>
</feature>
<accession>A0A2G5SWM2</accession>
<name>A0A2G5SWM2_9PELO</name>
<dbReference type="InterPro" id="IPR041667">
    <property type="entry name" value="Cupin_8"/>
</dbReference>
<dbReference type="EMBL" id="PDUG01000006">
    <property type="protein sequence ID" value="PIC19309.1"/>
    <property type="molecule type" value="Genomic_DNA"/>
</dbReference>
<keyword evidence="3" id="KW-0408">Iron</keyword>
<reference evidence="9" key="1">
    <citation type="submission" date="2017-10" db="EMBL/GenBank/DDBJ databases">
        <title>Rapid genome shrinkage in a self-fertile nematode reveals novel sperm competition proteins.</title>
        <authorList>
            <person name="Yin D."/>
            <person name="Schwarz E.M."/>
            <person name="Thomas C.G."/>
            <person name="Felde R.L."/>
            <person name="Korf I.F."/>
            <person name="Cutter A.D."/>
            <person name="Schartner C.M."/>
            <person name="Ralston E.J."/>
            <person name="Meyer B.J."/>
            <person name="Haag E.S."/>
        </authorList>
    </citation>
    <scope>NUCLEOTIDE SEQUENCE [LARGE SCALE GENOMIC DNA]</scope>
    <source>
        <strain evidence="9">JU1422</strain>
    </source>
</reference>
<dbReference type="PANTHER" id="PTHR23123">
    <property type="entry name" value="PHD/F-BOX CONTAINING PROTEIN"/>
    <property type="match status" value="1"/>
</dbReference>
<keyword evidence="1" id="KW-0479">Metal-binding</keyword>